<evidence type="ECO:0000313" key="9">
    <source>
        <dbReference type="EMBL" id="RUT30969.1"/>
    </source>
</evidence>
<evidence type="ECO:0000256" key="8">
    <source>
        <dbReference type="ARBA" id="ARBA00044972"/>
    </source>
</evidence>
<dbReference type="EMBL" id="RZNJ01000003">
    <property type="protein sequence ID" value="RUT30969.1"/>
    <property type="molecule type" value="Genomic_DNA"/>
</dbReference>
<comment type="cofactor">
    <cofactor evidence="1">
        <name>Mn(2+)</name>
        <dbReference type="ChEBI" id="CHEBI:29035"/>
    </cofactor>
</comment>
<dbReference type="GO" id="GO:0046872">
    <property type="term" value="F:metal ion binding"/>
    <property type="evidence" value="ECO:0007669"/>
    <property type="project" value="UniProtKB-KW"/>
</dbReference>
<organism evidence="9 10">
    <name type="scientific">Arsenicitalea aurantiaca</name>
    <dbReference type="NCBI Taxonomy" id="1783274"/>
    <lineage>
        <taxon>Bacteria</taxon>
        <taxon>Pseudomonadati</taxon>
        <taxon>Pseudomonadota</taxon>
        <taxon>Alphaproteobacteria</taxon>
        <taxon>Hyphomicrobiales</taxon>
        <taxon>Devosiaceae</taxon>
        <taxon>Arsenicitalea</taxon>
    </lineage>
</organism>
<comment type="similarity">
    <text evidence="7">Belongs to the D-lyxose ketol-isomerase family.</text>
</comment>
<accession>A0A433XA66</accession>
<evidence type="ECO:0000256" key="1">
    <source>
        <dbReference type="ARBA" id="ARBA00001936"/>
    </source>
</evidence>
<dbReference type="CDD" id="cd20309">
    <property type="entry name" value="cupin_EcSI"/>
    <property type="match status" value="1"/>
</dbReference>
<dbReference type="Proteomes" id="UP000281547">
    <property type="component" value="Unassembled WGS sequence"/>
</dbReference>
<dbReference type="AlphaFoldDB" id="A0A433XA66"/>
<proteinExistence type="inferred from homology"/>
<dbReference type="InterPro" id="IPR014710">
    <property type="entry name" value="RmlC-like_jellyroll"/>
</dbReference>
<evidence type="ECO:0000313" key="10">
    <source>
        <dbReference type="Proteomes" id="UP000281547"/>
    </source>
</evidence>
<dbReference type="EC" id="5.3.1.15" evidence="8"/>
<reference evidence="9 10" key="1">
    <citation type="journal article" date="2016" name="Int. J. Syst. Evol. Microbiol.">
        <title>Arsenicitalea aurantiaca gen. nov., sp. nov., a new member of the family Hyphomicrobiaceae, isolated from high-arsenic sediment.</title>
        <authorList>
            <person name="Mu Y."/>
            <person name="Zhou L."/>
            <person name="Zeng X.C."/>
            <person name="Liu L."/>
            <person name="Pan Y."/>
            <person name="Chen X."/>
            <person name="Wang J."/>
            <person name="Li S."/>
            <person name="Li W.J."/>
            <person name="Wang Y."/>
        </authorList>
    </citation>
    <scope>NUCLEOTIDE SEQUENCE [LARGE SCALE GENOMIC DNA]</scope>
    <source>
        <strain evidence="9 10">42-50</strain>
    </source>
</reference>
<comment type="catalytic activity">
    <reaction evidence="6">
        <text>D-lyxose = D-xylulose</text>
        <dbReference type="Rhea" id="RHEA:14201"/>
        <dbReference type="ChEBI" id="CHEBI:16789"/>
        <dbReference type="ChEBI" id="CHEBI:17140"/>
        <dbReference type="EC" id="5.3.1.15"/>
    </reaction>
</comment>
<comment type="caution">
    <text evidence="9">The sequence shown here is derived from an EMBL/GenBank/DDBJ whole genome shotgun (WGS) entry which is preliminary data.</text>
</comment>
<dbReference type="InterPro" id="IPR047581">
    <property type="entry name" value="EcSI_cupin"/>
</dbReference>
<evidence type="ECO:0000256" key="6">
    <source>
        <dbReference type="ARBA" id="ARBA00044907"/>
    </source>
</evidence>
<name>A0A433XA66_9HYPH</name>
<keyword evidence="5" id="KW-0119">Carbohydrate metabolism</keyword>
<dbReference type="Pfam" id="PF07385">
    <property type="entry name" value="Lyx_isomer"/>
    <property type="match status" value="1"/>
</dbReference>
<keyword evidence="2" id="KW-0479">Metal-binding</keyword>
<evidence type="ECO:0000256" key="2">
    <source>
        <dbReference type="ARBA" id="ARBA00022723"/>
    </source>
</evidence>
<sequence>MGATTLKRSDVNEIIARGDAFIRSFGYILPPFAYWSPEDFRSRAGQIEGIRAGALGWDITDFGLGDFEKSGLFLFTVRNGSAADLARGRGMLYAEKAMIARKEQLTPTHTHKVKAEDIINRGGGTLVLELCGDADGSPDRDRPVTVRCDGIERRIAGGDKLKLSPGESVTLMPGDWHAFWAEGSDVFVGEVSTVNDDAGDNYFADPRVSRFSGLQEDVAPTRLLVSDYASFL</sequence>
<dbReference type="RefSeq" id="WP_127188215.1">
    <property type="nucleotide sequence ID" value="NZ_RZNJ01000003.1"/>
</dbReference>
<dbReference type="Gene3D" id="2.60.120.10">
    <property type="entry name" value="Jelly Rolls"/>
    <property type="match status" value="1"/>
</dbReference>
<keyword evidence="10" id="KW-1185">Reference proteome</keyword>
<evidence type="ECO:0000256" key="3">
    <source>
        <dbReference type="ARBA" id="ARBA00023211"/>
    </source>
</evidence>
<keyword evidence="3" id="KW-0464">Manganese</keyword>
<dbReference type="InterPro" id="IPR010864">
    <property type="entry name" value="D-lyxose_isomer"/>
</dbReference>
<dbReference type="OrthoDB" id="27002at2"/>
<gene>
    <name evidence="9" type="ORF">EMQ25_08800</name>
</gene>
<dbReference type="GO" id="GO:0047828">
    <property type="term" value="F:D-lyxose ketol-isomerase activity"/>
    <property type="evidence" value="ECO:0007669"/>
    <property type="project" value="UniProtKB-EC"/>
</dbReference>
<evidence type="ECO:0000256" key="7">
    <source>
        <dbReference type="ARBA" id="ARBA00044951"/>
    </source>
</evidence>
<protein>
    <recommendedName>
        <fullName evidence="8">D-lyxose ketol-isomerase</fullName>
        <ecNumber evidence="8">5.3.1.15</ecNumber>
    </recommendedName>
</protein>
<evidence type="ECO:0000256" key="5">
    <source>
        <dbReference type="ARBA" id="ARBA00023277"/>
    </source>
</evidence>
<keyword evidence="4 9" id="KW-0413">Isomerase</keyword>
<evidence type="ECO:0000256" key="4">
    <source>
        <dbReference type="ARBA" id="ARBA00023235"/>
    </source>
</evidence>